<keyword evidence="2" id="KW-0255">Endonuclease</keyword>
<proteinExistence type="predicted"/>
<gene>
    <name evidence="2" type="ORF">LDCGVIBL_CDS0033</name>
</gene>
<dbReference type="InterPro" id="IPR004260">
    <property type="entry name" value="Pyr-dimer_DNA_glycosylase"/>
</dbReference>
<sequence length="127" mass="15105">MTRINVVPPSELHDKHLVAEYRELPRIFNLVRKAIERGEKPDDKRNPKFYTLGAGHVRFFYNKCAFLFSRQILLCIEMQRRGFKVNFWPDADTIKGIDIKWLGEWVPNAYDIKINRERIADRMPKGE</sequence>
<dbReference type="SUPFAM" id="SSF47077">
    <property type="entry name" value="T4 endonuclease V"/>
    <property type="match status" value="1"/>
</dbReference>
<keyword evidence="2" id="KW-0378">Hydrolase</keyword>
<protein>
    <submittedName>
        <fullName evidence="2">Endonuclease V N-glycosylase UV repair enzyme</fullName>
    </submittedName>
</protein>
<dbReference type="Pfam" id="PF03013">
    <property type="entry name" value="Pyr_excise"/>
    <property type="match status" value="1"/>
</dbReference>
<feature type="active site" description="Proton acceptor" evidence="1">
    <location>
        <position position="23"/>
    </location>
</feature>
<keyword evidence="2" id="KW-0540">Nuclease</keyword>
<dbReference type="InterPro" id="IPR024796">
    <property type="entry name" value="T4_endonuc_V"/>
</dbReference>
<evidence type="ECO:0000256" key="1">
    <source>
        <dbReference type="PIRSR" id="PIRSR001000-1"/>
    </source>
</evidence>
<dbReference type="Gene3D" id="1.10.440.10">
    <property type="entry name" value="T4 endonuclease V"/>
    <property type="match status" value="1"/>
</dbReference>
<reference evidence="2" key="1">
    <citation type="submission" date="2024-03" db="EMBL/GenBank/DDBJ databases">
        <authorList>
            <person name="Chantapakul B."/>
            <person name="Wang S."/>
        </authorList>
    </citation>
    <scope>NUCLEOTIDE SEQUENCE</scope>
</reference>
<evidence type="ECO:0000313" key="2">
    <source>
        <dbReference type="EMBL" id="XCI77391.1"/>
    </source>
</evidence>
<name>A0AAU8HY62_9CAUD</name>
<dbReference type="EMBL" id="PP429226">
    <property type="protein sequence ID" value="XCI77391.1"/>
    <property type="molecule type" value="Genomic_DNA"/>
</dbReference>
<organism evidence="2">
    <name type="scientific">Rhizobium phage LG08</name>
    <dbReference type="NCBI Taxonomy" id="3129229"/>
    <lineage>
        <taxon>Viruses</taxon>
        <taxon>Duplodnaviria</taxon>
        <taxon>Heunggongvirae</taxon>
        <taxon>Uroviricota</taxon>
        <taxon>Caudoviricetes</taxon>
    </lineage>
</organism>
<accession>A0AAU8HY62</accession>
<dbReference type="PIRSF" id="PIRSF001000">
    <property type="entry name" value="PDG_ENDV"/>
    <property type="match status" value="1"/>
</dbReference>
<dbReference type="GO" id="GO:0004519">
    <property type="term" value="F:endonuclease activity"/>
    <property type="evidence" value="ECO:0007669"/>
    <property type="project" value="UniProtKB-KW"/>
</dbReference>